<dbReference type="PANTHER" id="PTHR30273">
    <property type="entry name" value="PERIPLASMIC SIGNAL SENSOR AND SIGMA FACTOR ACTIVATOR FECR-RELATED"/>
    <property type="match status" value="1"/>
</dbReference>
<sequence>MSHKTPIAELFNKYLEGTIRPAELAELLQYIERSETGDELTPLIQRELGEQGADYPSLKALVDRVEAKVFADTAPTAHSGITSRSSHFSLKRTWVRYAAVAAVVIALGLGWLVIRTPIETGGTSASIETDIAPGTNRATLTLADGQKVGLNTAQNGIVVGEKITYLDGTEVSAIDRPAPDVPQPLSLTTPKGGTYQVTLPDGTNVWLNSASTLTYPSRFDDNERVVELVGEAYFEVRSTSYEVRNTKYEVRGTGNGVRSAWPFRVISNGQVVEVLGTEFNVSAYSDDPEMKTTLVEGRLRVSTGKTQGSILVPGQQLTNRNGAVQIATVEVGDYIAWKQGQFVFYGTSMPTLIKQIERWYDVSFDVTVPVDNIELWGSLSRDVMLSEILHVIELNTPLKFTQEGRHVMVHR</sequence>
<dbReference type="PANTHER" id="PTHR30273:SF2">
    <property type="entry name" value="PROTEIN FECR"/>
    <property type="match status" value="1"/>
</dbReference>
<comment type="caution">
    <text evidence="4">The sequence shown here is derived from an EMBL/GenBank/DDBJ whole genome shotgun (WGS) entry which is preliminary data.</text>
</comment>
<dbReference type="Proteomes" id="UP000597338">
    <property type="component" value="Unassembled WGS sequence"/>
</dbReference>
<evidence type="ECO:0000259" key="2">
    <source>
        <dbReference type="Pfam" id="PF04773"/>
    </source>
</evidence>
<organism evidence="4 5">
    <name type="scientific">Parapedobacter defluvii</name>
    <dbReference type="NCBI Taxonomy" id="2045106"/>
    <lineage>
        <taxon>Bacteria</taxon>
        <taxon>Pseudomonadati</taxon>
        <taxon>Bacteroidota</taxon>
        <taxon>Sphingobacteriia</taxon>
        <taxon>Sphingobacteriales</taxon>
        <taxon>Sphingobacteriaceae</taxon>
        <taxon>Parapedobacter</taxon>
    </lineage>
</organism>
<dbReference type="Pfam" id="PF04773">
    <property type="entry name" value="FecR"/>
    <property type="match status" value="1"/>
</dbReference>
<reference evidence="5" key="1">
    <citation type="journal article" date="2019" name="Int. J. Syst. Evol. Microbiol.">
        <title>The Global Catalogue of Microorganisms (GCM) 10K type strain sequencing project: providing services to taxonomists for standard genome sequencing and annotation.</title>
        <authorList>
            <consortium name="The Broad Institute Genomics Platform"/>
            <consortium name="The Broad Institute Genome Sequencing Center for Infectious Disease"/>
            <person name="Wu L."/>
            <person name="Ma J."/>
        </authorList>
    </citation>
    <scope>NUCLEOTIDE SEQUENCE [LARGE SCALE GENOMIC DNA]</scope>
    <source>
        <strain evidence="5">CGMCC 1.15342</strain>
    </source>
</reference>
<feature type="transmembrane region" description="Helical" evidence="1">
    <location>
        <begin position="94"/>
        <end position="114"/>
    </location>
</feature>
<keyword evidence="1" id="KW-1133">Transmembrane helix</keyword>
<evidence type="ECO:0000313" key="4">
    <source>
        <dbReference type="EMBL" id="GGC17077.1"/>
    </source>
</evidence>
<evidence type="ECO:0000256" key="1">
    <source>
        <dbReference type="SAM" id="Phobius"/>
    </source>
</evidence>
<protein>
    <submittedName>
        <fullName evidence="4">Iron dicitrate transporter FecR</fullName>
    </submittedName>
</protein>
<keyword evidence="1" id="KW-0472">Membrane</keyword>
<accession>A0ABQ1L1D5</accession>
<evidence type="ECO:0000259" key="3">
    <source>
        <dbReference type="Pfam" id="PF16344"/>
    </source>
</evidence>
<keyword evidence="1" id="KW-0812">Transmembrane</keyword>
<proteinExistence type="predicted"/>
<dbReference type="InterPro" id="IPR006860">
    <property type="entry name" value="FecR"/>
</dbReference>
<dbReference type="Gene3D" id="3.55.50.30">
    <property type="match status" value="1"/>
</dbReference>
<dbReference type="InterPro" id="IPR032508">
    <property type="entry name" value="FecR_C"/>
</dbReference>
<dbReference type="Gene3D" id="2.60.120.1440">
    <property type="match status" value="1"/>
</dbReference>
<gene>
    <name evidence="4" type="ORF">GCM10011386_06130</name>
</gene>
<dbReference type="EMBL" id="BMIK01000001">
    <property type="protein sequence ID" value="GGC17077.1"/>
    <property type="molecule type" value="Genomic_DNA"/>
</dbReference>
<name>A0ABQ1L1D5_9SPHI</name>
<dbReference type="InterPro" id="IPR012373">
    <property type="entry name" value="Ferrdict_sens_TM"/>
</dbReference>
<feature type="domain" description="FecR protein" evidence="2">
    <location>
        <begin position="187"/>
        <end position="299"/>
    </location>
</feature>
<dbReference type="RefSeq" id="WP_188747224.1">
    <property type="nucleotide sequence ID" value="NZ_BMIK01000001.1"/>
</dbReference>
<evidence type="ECO:0000313" key="5">
    <source>
        <dbReference type="Proteomes" id="UP000597338"/>
    </source>
</evidence>
<feature type="domain" description="Protein FecR C-terminal" evidence="3">
    <location>
        <begin position="341"/>
        <end position="408"/>
    </location>
</feature>
<keyword evidence="5" id="KW-1185">Reference proteome</keyword>
<dbReference type="Pfam" id="PF16344">
    <property type="entry name" value="FecR_C"/>
    <property type="match status" value="1"/>
</dbReference>